<dbReference type="InterPro" id="IPR001647">
    <property type="entry name" value="HTH_TetR"/>
</dbReference>
<keyword evidence="1" id="KW-0805">Transcription regulation</keyword>
<evidence type="ECO:0000256" key="2">
    <source>
        <dbReference type="ARBA" id="ARBA00023125"/>
    </source>
</evidence>
<keyword evidence="2 4" id="KW-0238">DNA-binding</keyword>
<dbReference type="PROSITE" id="PS50977">
    <property type="entry name" value="HTH_TETR_2"/>
    <property type="match status" value="1"/>
</dbReference>
<feature type="DNA-binding region" description="H-T-H motif" evidence="4">
    <location>
        <begin position="36"/>
        <end position="55"/>
    </location>
</feature>
<dbReference type="Gene3D" id="1.10.357.10">
    <property type="entry name" value="Tetracycline Repressor, domain 2"/>
    <property type="match status" value="1"/>
</dbReference>
<evidence type="ECO:0000313" key="7">
    <source>
        <dbReference type="Proteomes" id="UP001499993"/>
    </source>
</evidence>
<evidence type="ECO:0000256" key="3">
    <source>
        <dbReference type="ARBA" id="ARBA00023163"/>
    </source>
</evidence>
<sequence>MADPLPHKLRSDARDNRERILDAARGLFAAEGLDVPMRKVARRAGVGPATLYRRFPTKRDLVVAAFAEQMRACYVVAEEALADPDPWRGFCRVVEEVCEMHAHGRGFTDAFMTAFPDAMDFAGDRERALRSIAELARRAKDAGLLRRDFVLDDLVLVLMANRGVHAASAAGRVAASRRFAALAIEAFRASPDHAPLPPATRLAPAPPRA</sequence>
<dbReference type="Proteomes" id="UP001499993">
    <property type="component" value="Unassembled WGS sequence"/>
</dbReference>
<reference evidence="7" key="1">
    <citation type="journal article" date="2019" name="Int. J. Syst. Evol. Microbiol.">
        <title>The Global Catalogue of Microorganisms (GCM) 10K type strain sequencing project: providing services to taxonomists for standard genome sequencing and annotation.</title>
        <authorList>
            <consortium name="The Broad Institute Genomics Platform"/>
            <consortium name="The Broad Institute Genome Sequencing Center for Infectious Disease"/>
            <person name="Wu L."/>
            <person name="Ma J."/>
        </authorList>
    </citation>
    <scope>NUCLEOTIDE SEQUENCE [LARGE SCALE GENOMIC DNA]</scope>
    <source>
        <strain evidence="7">JCM 18123</strain>
    </source>
</reference>
<gene>
    <name evidence="6" type="ORF">GCM10023224_36920</name>
</gene>
<dbReference type="EMBL" id="BAABIK010000022">
    <property type="protein sequence ID" value="GAA4949430.1"/>
    <property type="molecule type" value="Genomic_DNA"/>
</dbReference>
<dbReference type="PANTHER" id="PTHR30055:SF234">
    <property type="entry name" value="HTH-TYPE TRANSCRIPTIONAL REGULATOR BETI"/>
    <property type="match status" value="1"/>
</dbReference>
<keyword evidence="3" id="KW-0804">Transcription</keyword>
<dbReference type="RefSeq" id="WP_345557734.1">
    <property type="nucleotide sequence ID" value="NZ_BAABIK010000022.1"/>
</dbReference>
<dbReference type="PRINTS" id="PR00455">
    <property type="entry name" value="HTHTETR"/>
</dbReference>
<dbReference type="SUPFAM" id="SSF46689">
    <property type="entry name" value="Homeodomain-like"/>
    <property type="match status" value="1"/>
</dbReference>
<dbReference type="SUPFAM" id="SSF48498">
    <property type="entry name" value="Tetracyclin repressor-like, C-terminal domain"/>
    <property type="match status" value="1"/>
</dbReference>
<name>A0ABP9GSK6_9ACTN</name>
<dbReference type="InterPro" id="IPR009057">
    <property type="entry name" value="Homeodomain-like_sf"/>
</dbReference>
<dbReference type="InterPro" id="IPR036271">
    <property type="entry name" value="Tet_transcr_reg_TetR-rel_C_sf"/>
</dbReference>
<evidence type="ECO:0000256" key="1">
    <source>
        <dbReference type="ARBA" id="ARBA00023015"/>
    </source>
</evidence>
<organism evidence="6 7">
    <name type="scientific">Streptomonospora halophila</name>
    <dbReference type="NCBI Taxonomy" id="427369"/>
    <lineage>
        <taxon>Bacteria</taxon>
        <taxon>Bacillati</taxon>
        <taxon>Actinomycetota</taxon>
        <taxon>Actinomycetes</taxon>
        <taxon>Streptosporangiales</taxon>
        <taxon>Nocardiopsidaceae</taxon>
        <taxon>Streptomonospora</taxon>
    </lineage>
</organism>
<protein>
    <submittedName>
        <fullName evidence="6">TetR/AcrR family transcriptional regulator</fullName>
    </submittedName>
</protein>
<dbReference type="InterPro" id="IPR050109">
    <property type="entry name" value="HTH-type_TetR-like_transc_reg"/>
</dbReference>
<accession>A0ABP9GSK6</accession>
<dbReference type="Pfam" id="PF21597">
    <property type="entry name" value="TetR_C_43"/>
    <property type="match status" value="1"/>
</dbReference>
<comment type="caution">
    <text evidence="6">The sequence shown here is derived from an EMBL/GenBank/DDBJ whole genome shotgun (WGS) entry which is preliminary data.</text>
</comment>
<dbReference type="PANTHER" id="PTHR30055">
    <property type="entry name" value="HTH-TYPE TRANSCRIPTIONAL REGULATOR RUTR"/>
    <property type="match status" value="1"/>
</dbReference>
<evidence type="ECO:0000259" key="5">
    <source>
        <dbReference type="PROSITE" id="PS50977"/>
    </source>
</evidence>
<dbReference type="Pfam" id="PF00440">
    <property type="entry name" value="TetR_N"/>
    <property type="match status" value="1"/>
</dbReference>
<evidence type="ECO:0000313" key="6">
    <source>
        <dbReference type="EMBL" id="GAA4949430.1"/>
    </source>
</evidence>
<proteinExistence type="predicted"/>
<feature type="domain" description="HTH tetR-type" evidence="5">
    <location>
        <begin position="14"/>
        <end position="73"/>
    </location>
</feature>
<dbReference type="InterPro" id="IPR049445">
    <property type="entry name" value="TetR_SbtR-like_C"/>
</dbReference>
<evidence type="ECO:0000256" key="4">
    <source>
        <dbReference type="PROSITE-ProRule" id="PRU00335"/>
    </source>
</evidence>
<keyword evidence="7" id="KW-1185">Reference proteome</keyword>